<organism evidence="2 3">
    <name type="scientific">Conchiformibius steedae DSM 2580</name>
    <dbReference type="NCBI Taxonomy" id="1121352"/>
    <lineage>
        <taxon>Bacteria</taxon>
        <taxon>Pseudomonadati</taxon>
        <taxon>Pseudomonadota</taxon>
        <taxon>Betaproteobacteria</taxon>
        <taxon>Neisseriales</taxon>
        <taxon>Neisseriaceae</taxon>
        <taxon>Conchiformibius</taxon>
    </lineage>
</organism>
<dbReference type="Proteomes" id="UP001056819">
    <property type="component" value="Chromosome"/>
</dbReference>
<sequence>MSNKSYEENILNSINIAIKYQNRMKIPKYFFISVGIVGLIGALQKIFTGQIFMNNDLYYLIYTIYWAFGGLLSIIYILIAGICPYCHQFQINNGKSHSISDNGITYTKGISPFIDYCVHCNAPLSKKAVMKQYNKKS</sequence>
<feature type="transmembrane region" description="Helical" evidence="1">
    <location>
        <begin position="29"/>
        <end position="47"/>
    </location>
</feature>
<dbReference type="RefSeq" id="WP_051532083.1">
    <property type="nucleotide sequence ID" value="NZ_CP097501.1"/>
</dbReference>
<reference evidence="2" key="1">
    <citation type="submission" date="2022-05" db="EMBL/GenBank/DDBJ databases">
        <title>Alysiella filiformis genome sequencing.</title>
        <authorList>
            <person name="Viehboeck T."/>
        </authorList>
    </citation>
    <scope>NUCLEOTIDE SEQUENCE</scope>
    <source>
        <strain evidence="2">DSM 2580</strain>
    </source>
</reference>
<keyword evidence="1" id="KW-0472">Membrane</keyword>
<evidence type="ECO:0000313" key="2">
    <source>
        <dbReference type="EMBL" id="URD66662.1"/>
    </source>
</evidence>
<evidence type="ECO:0000256" key="1">
    <source>
        <dbReference type="SAM" id="Phobius"/>
    </source>
</evidence>
<keyword evidence="1" id="KW-1133">Transmembrane helix</keyword>
<keyword evidence="1" id="KW-0812">Transmembrane</keyword>
<name>A0AAE9HUL7_9NEIS</name>
<accession>A0AAE9HUL7</accession>
<protein>
    <submittedName>
        <fullName evidence="2">Uncharacterized protein</fullName>
    </submittedName>
</protein>
<dbReference type="EMBL" id="CP097501">
    <property type="protein sequence ID" value="URD66662.1"/>
    <property type="molecule type" value="Genomic_DNA"/>
</dbReference>
<gene>
    <name evidence="2" type="ORF">LNQ82_05275</name>
</gene>
<evidence type="ECO:0000313" key="3">
    <source>
        <dbReference type="Proteomes" id="UP001056819"/>
    </source>
</evidence>
<dbReference type="AlphaFoldDB" id="A0AAE9HUL7"/>
<proteinExistence type="predicted"/>
<feature type="transmembrane region" description="Helical" evidence="1">
    <location>
        <begin position="59"/>
        <end position="86"/>
    </location>
</feature>